<organism evidence="2 6">
    <name type="scientific">Listeria monocytogenes</name>
    <dbReference type="NCBI Taxonomy" id="1639"/>
    <lineage>
        <taxon>Bacteria</taxon>
        <taxon>Bacillati</taxon>
        <taxon>Bacillota</taxon>
        <taxon>Bacilli</taxon>
        <taxon>Bacillales</taxon>
        <taxon>Listeriaceae</taxon>
        <taxon>Listeria</taxon>
    </lineage>
</organism>
<evidence type="ECO:0000313" key="6">
    <source>
        <dbReference type="Proteomes" id="UP000845014"/>
    </source>
</evidence>
<accession>A0A5L5WS29</accession>
<reference evidence="1 5" key="3">
    <citation type="submission" date="2019-11" db="EMBL/GenBank/DDBJ databases">
        <authorList>
            <person name="Ashton P.M."/>
            <person name="Dallman T."/>
            <person name="Nair S."/>
            <person name="De Pinna E."/>
            <person name="Peters T."/>
            <person name="Grant K."/>
        </authorList>
    </citation>
    <scope>NUCLEOTIDE SEQUENCE [LARGE SCALE GENOMIC DNA]</scope>
    <source>
        <strain evidence="1 5">833351</strain>
    </source>
</reference>
<sequence>MESKIERVLNKLGGYLSDPINIILNNCGFGENLEDEQENDLYNLMEERLEEKDKYVLSVAFIHKLNSYSNCSLEEFLMLELNKYEKYFSDYIKTEVTNKYEEYHKTRNNILTKLSGGLGATHSISVMNFNFTPNQFSDSVKLNEKIGLAHVNVHGSYLANSIFGIDTKSLEDIDTIGSGYRFTKTYRKLTLKTKRSTEILYHDITDIIFYGHSLGQADYAYFQSIFDYLDIYNNTIVLTFYYSDYKENVREEQTIAVRNLIEEYGKTFDNKHKGKNLLHKLLLEERISVTDLEIYEEDYSSKDMK</sequence>
<reference evidence="3 4" key="2">
    <citation type="submission" date="2018-07" db="EMBL/GenBank/DDBJ databases">
        <authorList>
            <consortium name="GenomeTrakr: Next Generation Sequencing Network for Food Pathogen Tracability"/>
        </authorList>
    </citation>
    <scope>NUCLEOTIDE SEQUENCE [LARGE SCALE GENOMIC DNA]</scope>
    <source>
        <strain evidence="3 4">FDA00013213</strain>
    </source>
</reference>
<evidence type="ECO:0000313" key="5">
    <source>
        <dbReference type="Proteomes" id="UP000458487"/>
    </source>
</evidence>
<protein>
    <recommendedName>
        <fullName evidence="7">SIR2-like domain-containing protein</fullName>
    </recommendedName>
</protein>
<dbReference type="EMBL" id="AANDQG010000001">
    <property type="protein sequence ID" value="EDN9628198.1"/>
    <property type="molecule type" value="Genomic_DNA"/>
</dbReference>
<dbReference type="Proteomes" id="UP000458487">
    <property type="component" value="Unassembled WGS sequence"/>
</dbReference>
<evidence type="ECO:0000313" key="2">
    <source>
        <dbReference type="EMBL" id="HAB7363796.1"/>
    </source>
</evidence>
<dbReference type="Proteomes" id="UP000269407">
    <property type="component" value="Unassembled WGS sequence"/>
</dbReference>
<proteinExistence type="predicted"/>
<dbReference type="Proteomes" id="UP000845014">
    <property type="component" value="Unassembled WGS sequence"/>
</dbReference>
<name>A0A5L5WS29_LISMN</name>
<comment type="caution">
    <text evidence="2">The sequence shown here is derived from an EMBL/GenBank/DDBJ whole genome shotgun (WGS) entry which is preliminary data.</text>
</comment>
<dbReference type="EMBL" id="RCRQ01000003">
    <property type="protein sequence ID" value="MCO37982.1"/>
    <property type="molecule type" value="Genomic_DNA"/>
</dbReference>
<evidence type="ECO:0000313" key="1">
    <source>
        <dbReference type="EMBL" id="EDN9628198.1"/>
    </source>
</evidence>
<evidence type="ECO:0000313" key="4">
    <source>
        <dbReference type="Proteomes" id="UP000269407"/>
    </source>
</evidence>
<evidence type="ECO:0008006" key="7">
    <source>
        <dbReference type="Google" id="ProtNLM"/>
    </source>
</evidence>
<dbReference type="AlphaFoldDB" id="A0A5L5WS29"/>
<dbReference type="EMBL" id="DAAHUJ010000003">
    <property type="protein sequence ID" value="HAB7363796.1"/>
    <property type="molecule type" value="Genomic_DNA"/>
</dbReference>
<reference evidence="2 6" key="1">
    <citation type="journal article" date="2018" name="Genome Biol.">
        <title>SKESA: strategic k-mer extension for scrupulous assemblies.</title>
        <authorList>
            <person name="Souvorov A."/>
            <person name="Agarwala R."/>
            <person name="Lipman D.J."/>
        </authorList>
    </citation>
    <scope>NUCLEOTIDE SEQUENCE [LARGE SCALE GENOMIC DNA]</scope>
    <source>
        <strain evidence="2 6">CFIAFB20160079</strain>
    </source>
</reference>
<gene>
    <name evidence="3" type="ORF">DOV25_05910</name>
    <name evidence="1" type="ORF">GI230_01205</name>
    <name evidence="2" type="ORF">GYO01_06755</name>
</gene>
<reference evidence="2" key="4">
    <citation type="submission" date="2020-01" db="EMBL/GenBank/DDBJ databases">
        <authorList>
            <consortium name="NCBI Pathogen Detection Project"/>
        </authorList>
    </citation>
    <scope>NUCLEOTIDE SEQUENCE</scope>
    <source>
        <strain evidence="2">CFIAFB20160079</strain>
    </source>
</reference>
<evidence type="ECO:0000313" key="3">
    <source>
        <dbReference type="EMBL" id="MCO37982.1"/>
    </source>
</evidence>
<dbReference type="RefSeq" id="WP_072217966.1">
    <property type="nucleotide sequence ID" value="NZ_JAZBNM010000001.1"/>
</dbReference>